<evidence type="ECO:0000313" key="3">
    <source>
        <dbReference type="Proteomes" id="UP001215598"/>
    </source>
</evidence>
<sequence>MSCPSSPSPPPHPSPSSLYLFLAVGAFALNLSAHRAAFAQFHPPPATSASPPSPSPTSSAPSHSLLSPSTSTPPPQPSPPGSPSLRTPKATSPFAAEARKNYARAGAAVSAAFWHGMGHVGVRRPTAGLFAAASTTSSGSKGMGYQKPKSVPLALAVLLLHIQTLLALHSGPQALRVLRLPVGADAEKGRVAHEEEHEEPDVSVSSVYSADGHVDVHTTVPASATSFTSSSSSTAAGSAYAYALPLHVGWHDAAYPASPTSAGEHEPTEAWSPASDAQHSMIDVRTQQQQDTAARGRALV</sequence>
<evidence type="ECO:0000256" key="1">
    <source>
        <dbReference type="SAM" id="MobiDB-lite"/>
    </source>
</evidence>
<proteinExistence type="predicted"/>
<comment type="caution">
    <text evidence="2">The sequence shown here is derived from an EMBL/GenBank/DDBJ whole genome shotgun (WGS) entry which is preliminary data.</text>
</comment>
<feature type="compositionally biased region" description="Pro residues" evidence="1">
    <location>
        <begin position="42"/>
        <end position="55"/>
    </location>
</feature>
<protein>
    <submittedName>
        <fullName evidence="2">Uncharacterized protein</fullName>
    </submittedName>
</protein>
<feature type="compositionally biased region" description="Low complexity" evidence="1">
    <location>
        <begin position="56"/>
        <end position="70"/>
    </location>
</feature>
<feature type="region of interest" description="Disordered" evidence="1">
    <location>
        <begin position="257"/>
        <end position="300"/>
    </location>
</feature>
<dbReference type="AlphaFoldDB" id="A0AAD7JCW2"/>
<gene>
    <name evidence="2" type="ORF">B0H16DRAFT_1884822</name>
</gene>
<feature type="compositionally biased region" description="Pro residues" evidence="1">
    <location>
        <begin position="71"/>
        <end position="82"/>
    </location>
</feature>
<dbReference type="EMBL" id="JARKIB010000038">
    <property type="protein sequence ID" value="KAJ7759969.1"/>
    <property type="molecule type" value="Genomic_DNA"/>
</dbReference>
<evidence type="ECO:0000313" key="2">
    <source>
        <dbReference type="EMBL" id="KAJ7759969.1"/>
    </source>
</evidence>
<reference evidence="2" key="1">
    <citation type="submission" date="2023-03" db="EMBL/GenBank/DDBJ databases">
        <title>Massive genome expansion in bonnet fungi (Mycena s.s.) driven by repeated elements and novel gene families across ecological guilds.</title>
        <authorList>
            <consortium name="Lawrence Berkeley National Laboratory"/>
            <person name="Harder C.B."/>
            <person name="Miyauchi S."/>
            <person name="Viragh M."/>
            <person name="Kuo A."/>
            <person name="Thoen E."/>
            <person name="Andreopoulos B."/>
            <person name="Lu D."/>
            <person name="Skrede I."/>
            <person name="Drula E."/>
            <person name="Henrissat B."/>
            <person name="Morin E."/>
            <person name="Kohler A."/>
            <person name="Barry K."/>
            <person name="LaButti K."/>
            <person name="Morin E."/>
            <person name="Salamov A."/>
            <person name="Lipzen A."/>
            <person name="Mereny Z."/>
            <person name="Hegedus B."/>
            <person name="Baldrian P."/>
            <person name="Stursova M."/>
            <person name="Weitz H."/>
            <person name="Taylor A."/>
            <person name="Grigoriev I.V."/>
            <person name="Nagy L.G."/>
            <person name="Martin F."/>
            <person name="Kauserud H."/>
        </authorList>
    </citation>
    <scope>NUCLEOTIDE SEQUENCE</scope>
    <source>
        <strain evidence="2">CBHHK182m</strain>
    </source>
</reference>
<feature type="region of interest" description="Disordered" evidence="1">
    <location>
        <begin position="41"/>
        <end position="91"/>
    </location>
</feature>
<keyword evidence="3" id="KW-1185">Reference proteome</keyword>
<name>A0AAD7JCW2_9AGAR</name>
<dbReference type="Proteomes" id="UP001215598">
    <property type="component" value="Unassembled WGS sequence"/>
</dbReference>
<organism evidence="2 3">
    <name type="scientific">Mycena metata</name>
    <dbReference type="NCBI Taxonomy" id="1033252"/>
    <lineage>
        <taxon>Eukaryota</taxon>
        <taxon>Fungi</taxon>
        <taxon>Dikarya</taxon>
        <taxon>Basidiomycota</taxon>
        <taxon>Agaricomycotina</taxon>
        <taxon>Agaricomycetes</taxon>
        <taxon>Agaricomycetidae</taxon>
        <taxon>Agaricales</taxon>
        <taxon>Marasmiineae</taxon>
        <taxon>Mycenaceae</taxon>
        <taxon>Mycena</taxon>
    </lineage>
</organism>
<accession>A0AAD7JCW2</accession>